<dbReference type="Pfam" id="PF00431">
    <property type="entry name" value="CUB"/>
    <property type="match status" value="1"/>
</dbReference>
<dbReference type="PROSITE" id="PS50240">
    <property type="entry name" value="TRYPSIN_DOM"/>
    <property type="match status" value="1"/>
</dbReference>
<accession>A0A8C4S459</accession>
<evidence type="ECO:0000259" key="5">
    <source>
        <dbReference type="PROSITE" id="PS50240"/>
    </source>
</evidence>
<dbReference type="GeneTree" id="ENSGT00940000157473"/>
<dbReference type="GO" id="GO:0031638">
    <property type="term" value="P:zymogen activation"/>
    <property type="evidence" value="ECO:0007669"/>
    <property type="project" value="TreeGrafter"/>
</dbReference>
<dbReference type="CDD" id="cd00190">
    <property type="entry name" value="Tryp_SPc"/>
    <property type="match status" value="1"/>
</dbReference>
<dbReference type="InterPro" id="IPR043504">
    <property type="entry name" value="Peptidase_S1_PA_chymotrypsin"/>
</dbReference>
<feature type="domain" description="CUB" evidence="4">
    <location>
        <begin position="29"/>
        <end position="146"/>
    </location>
</feature>
<evidence type="ECO:0000259" key="4">
    <source>
        <dbReference type="PROSITE" id="PS01180"/>
    </source>
</evidence>
<keyword evidence="2" id="KW-1015">Disulfide bond</keyword>
<dbReference type="PROSITE" id="PS01180">
    <property type="entry name" value="CUB"/>
    <property type="match status" value="1"/>
</dbReference>
<reference evidence="6" key="2">
    <citation type="submission" date="2025-08" db="UniProtKB">
        <authorList>
            <consortium name="Ensembl"/>
        </authorList>
    </citation>
    <scope>IDENTIFICATION</scope>
</reference>
<dbReference type="SUPFAM" id="SSF49854">
    <property type="entry name" value="Spermadhesin, CUB domain"/>
    <property type="match status" value="1"/>
</dbReference>
<dbReference type="Pfam" id="PF00089">
    <property type="entry name" value="Trypsin"/>
    <property type="match status" value="1"/>
</dbReference>
<dbReference type="CDD" id="cd00041">
    <property type="entry name" value="CUB"/>
    <property type="match status" value="1"/>
</dbReference>
<dbReference type="SMART" id="SM00020">
    <property type="entry name" value="Tryp_SPc"/>
    <property type="match status" value="1"/>
</dbReference>
<dbReference type="GO" id="GO:0004252">
    <property type="term" value="F:serine-type endopeptidase activity"/>
    <property type="evidence" value="ECO:0007669"/>
    <property type="project" value="InterPro"/>
</dbReference>
<protein>
    <recommendedName>
        <fullName evidence="8">Peptidase S1 domain-containing protein</fullName>
    </recommendedName>
</protein>
<reference evidence="6" key="3">
    <citation type="submission" date="2025-09" db="UniProtKB">
        <authorList>
            <consortium name="Ensembl"/>
        </authorList>
    </citation>
    <scope>IDENTIFICATION</scope>
</reference>
<dbReference type="InterPro" id="IPR035914">
    <property type="entry name" value="Sperma_CUB_dom_sf"/>
</dbReference>
<evidence type="ECO:0008006" key="8">
    <source>
        <dbReference type="Google" id="ProtNLM"/>
    </source>
</evidence>
<keyword evidence="7" id="KW-1185">Reference proteome</keyword>
<dbReference type="SMART" id="SM00042">
    <property type="entry name" value="CUB"/>
    <property type="match status" value="1"/>
</dbReference>
<dbReference type="GO" id="GO:0072562">
    <property type="term" value="C:blood microparticle"/>
    <property type="evidence" value="ECO:0007669"/>
    <property type="project" value="TreeGrafter"/>
</dbReference>
<keyword evidence="1" id="KW-0768">Sushi</keyword>
<dbReference type="InterPro" id="IPR000859">
    <property type="entry name" value="CUB_dom"/>
</dbReference>
<dbReference type="Ensembl" id="ENSECRT00000011318.1">
    <property type="protein sequence ID" value="ENSECRP00000011136.1"/>
    <property type="gene ID" value="ENSECRG00000007407.1"/>
</dbReference>
<evidence type="ECO:0000256" key="2">
    <source>
        <dbReference type="ARBA" id="ARBA00023157"/>
    </source>
</evidence>
<organism evidence="6 7">
    <name type="scientific">Erpetoichthys calabaricus</name>
    <name type="common">Rope fish</name>
    <name type="synonym">Calamoichthys calabaricus</name>
    <dbReference type="NCBI Taxonomy" id="27687"/>
    <lineage>
        <taxon>Eukaryota</taxon>
        <taxon>Metazoa</taxon>
        <taxon>Chordata</taxon>
        <taxon>Craniata</taxon>
        <taxon>Vertebrata</taxon>
        <taxon>Euteleostomi</taxon>
        <taxon>Actinopterygii</taxon>
        <taxon>Polypteriformes</taxon>
        <taxon>Polypteridae</taxon>
        <taxon>Erpetoichthys</taxon>
    </lineage>
</organism>
<dbReference type="Proteomes" id="UP000694620">
    <property type="component" value="Chromosome 9"/>
</dbReference>
<dbReference type="InterPro" id="IPR001254">
    <property type="entry name" value="Trypsin_dom"/>
</dbReference>
<sequence>MAPCPGLVPCLVPCVGWDWFLVQLICLSCPVHLVLAFIAGDISSPLFPDVYPPGKVIKWNLTVPPGFLMRLQFQVFDLAFSQNCQGDNVALLDGERLMQKLCGNATTWTHFPRQKEFVAATMNVIFTSVTEWTADHQGFYALYEAIGESILFTCTLSLSVYLTILNRDRLQRNTFQSQYSLINKNSLHLVCGRPISPPFQFQRIFGGRLAARGNFPWQVYFHSPRGGAANMLREDHFELFAGIVDISEEGLANAVKLQIADKFIHPNYTYAEKGEIQYNYNNDIALLKLTEKVKVGQFLSPICLLQDASDTELENGKLGYISGWGLTEKRKLSNDLRYAEVPVVNMDMCKNVPIRQKWVKKENFVFTPNMFCAGAYGLDNCHGDGGGAFAILNDQDRFFVEGIVSWGFKCGTYSVYTKVVNYLEWITKTMSEN</sequence>
<dbReference type="AlphaFoldDB" id="A0A8C4S459"/>
<feature type="domain" description="Peptidase S1" evidence="5">
    <location>
        <begin position="204"/>
        <end position="431"/>
    </location>
</feature>
<dbReference type="GO" id="GO:0030492">
    <property type="term" value="F:hemoglobin binding"/>
    <property type="evidence" value="ECO:0007669"/>
    <property type="project" value="UniProtKB-KW"/>
</dbReference>
<dbReference type="PANTHER" id="PTHR24255:SF18">
    <property type="entry name" value="COMPLEMENT C1S SUBCOMPONENT"/>
    <property type="match status" value="1"/>
</dbReference>
<name>A0A8C4S459_ERPCA</name>
<evidence type="ECO:0000313" key="7">
    <source>
        <dbReference type="Proteomes" id="UP000694620"/>
    </source>
</evidence>
<evidence type="ECO:0000256" key="1">
    <source>
        <dbReference type="ARBA" id="ARBA00022659"/>
    </source>
</evidence>
<reference evidence="6" key="1">
    <citation type="submission" date="2021-06" db="EMBL/GenBank/DDBJ databases">
        <authorList>
            <consortium name="Wellcome Sanger Institute Data Sharing"/>
        </authorList>
    </citation>
    <scope>NUCLEOTIDE SEQUENCE [LARGE SCALE GENOMIC DNA]</scope>
</reference>
<proteinExistence type="predicted"/>
<comment type="caution">
    <text evidence="3">Lacks conserved residue(s) required for the propagation of feature annotation.</text>
</comment>
<dbReference type="Gene3D" id="2.60.120.290">
    <property type="entry name" value="Spermadhesin, CUB domain"/>
    <property type="match status" value="1"/>
</dbReference>
<dbReference type="PANTHER" id="PTHR24255">
    <property type="entry name" value="COMPLEMENT COMPONENT 1, S SUBCOMPONENT-RELATED"/>
    <property type="match status" value="1"/>
</dbReference>
<evidence type="ECO:0000313" key="6">
    <source>
        <dbReference type="Ensembl" id="ENSECRP00000011136.1"/>
    </source>
</evidence>
<dbReference type="Gene3D" id="2.40.10.10">
    <property type="entry name" value="Trypsin-like serine proteases"/>
    <property type="match status" value="2"/>
</dbReference>
<dbReference type="SUPFAM" id="SSF50494">
    <property type="entry name" value="Trypsin-like serine proteases"/>
    <property type="match status" value="1"/>
</dbReference>
<dbReference type="InterPro" id="IPR009003">
    <property type="entry name" value="Peptidase_S1_PA"/>
</dbReference>
<evidence type="ECO:0000256" key="3">
    <source>
        <dbReference type="PROSITE-ProRule" id="PRU00059"/>
    </source>
</evidence>